<dbReference type="Proteomes" id="UP001210978">
    <property type="component" value="Chromosome"/>
</dbReference>
<gene>
    <name evidence="2" type="ORF">PFY12_12845</name>
</gene>
<accession>A0ABY7QLP3</accession>
<dbReference type="RefSeq" id="WP_271148271.1">
    <property type="nucleotide sequence ID" value="NZ_CP115859.1"/>
</dbReference>
<evidence type="ECO:0000313" key="3">
    <source>
        <dbReference type="Proteomes" id="UP001210978"/>
    </source>
</evidence>
<protein>
    <submittedName>
        <fullName evidence="2">Helix-turn-helix domain-containing protein</fullName>
    </submittedName>
</protein>
<dbReference type="Pfam" id="PF12728">
    <property type="entry name" value="HTH_17"/>
    <property type="match status" value="1"/>
</dbReference>
<dbReference type="EMBL" id="CP115859">
    <property type="protein sequence ID" value="WBV59922.1"/>
    <property type="molecule type" value="Genomic_DNA"/>
</dbReference>
<reference evidence="2 3" key="1">
    <citation type="submission" date="2023-01" db="EMBL/GenBank/DDBJ databases">
        <title>Complete genome of Chryseobacterium camelliae VAN22-5A.</title>
        <authorList>
            <person name="Zong G."/>
            <person name="Cao G."/>
        </authorList>
    </citation>
    <scope>NUCLEOTIDE SEQUENCE [LARGE SCALE GENOMIC DNA]</scope>
    <source>
        <strain evidence="2 3">VAN22-5A</strain>
    </source>
</reference>
<evidence type="ECO:0000259" key="1">
    <source>
        <dbReference type="Pfam" id="PF12728"/>
    </source>
</evidence>
<proteinExistence type="predicted"/>
<keyword evidence="3" id="KW-1185">Reference proteome</keyword>
<evidence type="ECO:0000313" key="2">
    <source>
        <dbReference type="EMBL" id="WBV59922.1"/>
    </source>
</evidence>
<organism evidence="2 3">
    <name type="scientific">Chryseobacterium camelliae</name>
    <dbReference type="NCBI Taxonomy" id="1265445"/>
    <lineage>
        <taxon>Bacteria</taxon>
        <taxon>Pseudomonadati</taxon>
        <taxon>Bacteroidota</taxon>
        <taxon>Flavobacteriia</taxon>
        <taxon>Flavobacteriales</taxon>
        <taxon>Weeksellaceae</taxon>
        <taxon>Chryseobacterium group</taxon>
        <taxon>Chryseobacterium</taxon>
    </lineage>
</organism>
<name>A0ABY7QLP3_9FLAO</name>
<sequence>MNKLLENPLLKHDLFSIDAFVCKYGNLGFLHPKMSLGMTFFDCNEETEILESEFDDNKHFHAYFINYDEVLPIFDFGMFYNATAPIFSDLSHGFRKELRDYLLTINDLTTKKQTAYEIKLHFISIGEILLSLENLNPIQKEVVDYFIAQYNKEIEHLDKLCVQYSESFSGDSDALNDEILQSVIERILVEKTADLTTKVNTMEERMTSELLSIKEAQKFLGVGETTFWRMRKSGLIPEYMLGAQVYFKSHEIVNCLVKTN</sequence>
<dbReference type="InterPro" id="IPR041657">
    <property type="entry name" value="HTH_17"/>
</dbReference>
<feature type="domain" description="Helix-turn-helix" evidence="1">
    <location>
        <begin position="210"/>
        <end position="252"/>
    </location>
</feature>